<feature type="region of interest" description="Disordered" evidence="1">
    <location>
        <begin position="185"/>
        <end position="222"/>
    </location>
</feature>
<dbReference type="AlphaFoldDB" id="A0A9X3NFJ1"/>
<feature type="compositionally biased region" description="Pro residues" evidence="1">
    <location>
        <begin position="187"/>
        <end position="205"/>
    </location>
</feature>
<dbReference type="EMBL" id="JAPDDP010000067">
    <property type="protein sequence ID" value="MDA0184050.1"/>
    <property type="molecule type" value="Genomic_DNA"/>
</dbReference>
<evidence type="ECO:0000313" key="3">
    <source>
        <dbReference type="Proteomes" id="UP001147653"/>
    </source>
</evidence>
<keyword evidence="3" id="KW-1185">Reference proteome</keyword>
<accession>A0A9X3NFJ1</accession>
<sequence>MLHASALLPLALLGGGVHEVRTGDAPKYSPPGLRVAAGDTVRWDASQRHPLAFEDGSGGPYDADHERTLTTPGKLAFYCLVHGAPGGAGMSGLVTVGDSNEAPSITLERETAEPRDGELVVFRALAGDPERLALRIAWDLDGDGRFDPHLGGVSAVARYGPGVHTVNARATDDLGLTADGRLTFTIPAPPAAPKPPSDASPPAAAPPAVTNADSAPAPTPQVHAARAIRLATVRRRGLRVTVTAAPPGRLSAELRDLRGRRLARVTATARSGTPVTMRLRAPRIRAGRARLVVRTADGRSISHPLIVRA</sequence>
<evidence type="ECO:0000256" key="1">
    <source>
        <dbReference type="SAM" id="MobiDB-lite"/>
    </source>
</evidence>
<protein>
    <recommendedName>
        <fullName evidence="4">Blue (type 1) copper domain-containing protein</fullName>
    </recommendedName>
</protein>
<dbReference type="Gene3D" id="2.60.40.420">
    <property type="entry name" value="Cupredoxins - blue copper proteins"/>
    <property type="match status" value="1"/>
</dbReference>
<comment type="caution">
    <text evidence="2">The sequence shown here is derived from an EMBL/GenBank/DDBJ whole genome shotgun (WGS) entry which is preliminary data.</text>
</comment>
<name>A0A9X3NFJ1_9ACTN</name>
<dbReference type="Proteomes" id="UP001147653">
    <property type="component" value="Unassembled WGS sequence"/>
</dbReference>
<organism evidence="2 3">
    <name type="scientific">Solirubrobacter phytolaccae</name>
    <dbReference type="NCBI Taxonomy" id="1404360"/>
    <lineage>
        <taxon>Bacteria</taxon>
        <taxon>Bacillati</taxon>
        <taxon>Actinomycetota</taxon>
        <taxon>Thermoleophilia</taxon>
        <taxon>Solirubrobacterales</taxon>
        <taxon>Solirubrobacteraceae</taxon>
        <taxon>Solirubrobacter</taxon>
    </lineage>
</organism>
<evidence type="ECO:0008006" key="4">
    <source>
        <dbReference type="Google" id="ProtNLM"/>
    </source>
</evidence>
<dbReference type="InterPro" id="IPR008972">
    <property type="entry name" value="Cupredoxin"/>
</dbReference>
<reference evidence="2" key="1">
    <citation type="submission" date="2022-10" db="EMBL/GenBank/DDBJ databases">
        <title>The WGS of Solirubrobacter phytolaccae KCTC 29190.</title>
        <authorList>
            <person name="Jiang Z."/>
        </authorList>
    </citation>
    <scope>NUCLEOTIDE SEQUENCE</scope>
    <source>
        <strain evidence="2">KCTC 29190</strain>
    </source>
</reference>
<evidence type="ECO:0000313" key="2">
    <source>
        <dbReference type="EMBL" id="MDA0184050.1"/>
    </source>
</evidence>
<proteinExistence type="predicted"/>
<dbReference type="RefSeq" id="WP_270028467.1">
    <property type="nucleotide sequence ID" value="NZ_JAPDDP010000067.1"/>
</dbReference>
<gene>
    <name evidence="2" type="ORF">OJ997_27325</name>
</gene>
<dbReference type="SUPFAM" id="SSF49503">
    <property type="entry name" value="Cupredoxins"/>
    <property type="match status" value="1"/>
</dbReference>